<dbReference type="EMBL" id="JAEPES010000001">
    <property type="protein sequence ID" value="MBK4347041.1"/>
    <property type="molecule type" value="Genomic_DNA"/>
</dbReference>
<dbReference type="AlphaFoldDB" id="A0A934W3E9"/>
<keyword evidence="4" id="KW-1185">Reference proteome</keyword>
<dbReference type="SUPFAM" id="SSF51695">
    <property type="entry name" value="PLC-like phosphodiesterases"/>
    <property type="match status" value="1"/>
</dbReference>
<dbReference type="GO" id="GO:0006629">
    <property type="term" value="P:lipid metabolic process"/>
    <property type="evidence" value="ECO:0007669"/>
    <property type="project" value="InterPro"/>
</dbReference>
<protein>
    <submittedName>
        <fullName evidence="3">Glycerophosphodiester phosphodiesterase</fullName>
    </submittedName>
</protein>
<evidence type="ECO:0000259" key="1">
    <source>
        <dbReference type="PROSITE" id="PS51704"/>
    </source>
</evidence>
<dbReference type="InterPro" id="IPR017946">
    <property type="entry name" value="PLC-like_Pdiesterase_TIM-brl"/>
</dbReference>
<evidence type="ECO:0000313" key="2">
    <source>
        <dbReference type="EMBL" id="MBK4347041.1"/>
    </source>
</evidence>
<dbReference type="Pfam" id="PF03009">
    <property type="entry name" value="GDPD"/>
    <property type="match status" value="1"/>
</dbReference>
<comment type="caution">
    <text evidence="3">The sequence shown here is derived from an EMBL/GenBank/DDBJ whole genome shotgun (WGS) entry which is preliminary data.</text>
</comment>
<proteinExistence type="predicted"/>
<reference evidence="3" key="1">
    <citation type="submission" date="2021-01" db="EMBL/GenBank/DDBJ databases">
        <title>Lacisediminihabitans sp. nov. strain G11-30, isolated from Antarctic Soil.</title>
        <authorList>
            <person name="Li J."/>
        </authorList>
    </citation>
    <scope>NUCLEOTIDE SEQUENCE</scope>
    <source>
        <strain evidence="3">G11-30</strain>
    </source>
</reference>
<evidence type="ECO:0000313" key="4">
    <source>
        <dbReference type="Proteomes" id="UP000636458"/>
    </source>
</evidence>
<accession>A0A934W3E9</accession>
<dbReference type="PANTHER" id="PTHR43805">
    <property type="entry name" value="GLYCEROPHOSPHORYL DIESTER PHOSPHODIESTERASE"/>
    <property type="match status" value="1"/>
</dbReference>
<dbReference type="InterPro" id="IPR030395">
    <property type="entry name" value="GP_PDE_dom"/>
</dbReference>
<dbReference type="Proteomes" id="UP000636458">
    <property type="component" value="Unassembled WGS sequence"/>
</dbReference>
<sequence length="228" mass="24682">MLAFEQAIALGVTHLETDVHASKDGVAVIVHDADLKRTAKRSVRVEQLTLAELREIDLGKGQTISTLAELLAAFPTARFNIDIKSMAAAEPASHDIIAAGAVARVLITSFNDKRRRAATDRMPGIATSASAPAFVTALIAARLAIAPLARWLMRNVDAVQIPERIAGFRTVTARTVRTFHSAGLEIHVWTVNDAPSMRKLYGRGVDGIFTDRADIALAVLRESFPHSR</sequence>
<gene>
    <name evidence="2" type="ORF">IV501_05290</name>
    <name evidence="3" type="ORF">IV501_09335</name>
</gene>
<dbReference type="PANTHER" id="PTHR43805:SF1">
    <property type="entry name" value="GP-PDE DOMAIN-CONTAINING PROTEIN"/>
    <property type="match status" value="1"/>
</dbReference>
<name>A0A934W3E9_9MICO</name>
<dbReference type="PROSITE" id="PS51704">
    <property type="entry name" value="GP_PDE"/>
    <property type="match status" value="1"/>
</dbReference>
<dbReference type="Gene3D" id="3.20.20.190">
    <property type="entry name" value="Phosphatidylinositol (PI) phosphodiesterase"/>
    <property type="match status" value="1"/>
</dbReference>
<dbReference type="GO" id="GO:0008081">
    <property type="term" value="F:phosphoric diester hydrolase activity"/>
    <property type="evidence" value="ECO:0007669"/>
    <property type="project" value="InterPro"/>
</dbReference>
<feature type="domain" description="GP-PDE" evidence="1">
    <location>
        <begin position="1"/>
        <end position="220"/>
    </location>
</feature>
<dbReference type="EMBL" id="JAEPES010000003">
    <property type="protein sequence ID" value="MBK4347836.1"/>
    <property type="molecule type" value="Genomic_DNA"/>
</dbReference>
<evidence type="ECO:0000313" key="3">
    <source>
        <dbReference type="EMBL" id="MBK4347836.1"/>
    </source>
</evidence>
<organism evidence="3 4">
    <name type="scientific">Lacisediminihabitans changchengi</name>
    <dbReference type="NCBI Taxonomy" id="2787634"/>
    <lineage>
        <taxon>Bacteria</taxon>
        <taxon>Bacillati</taxon>
        <taxon>Actinomycetota</taxon>
        <taxon>Actinomycetes</taxon>
        <taxon>Micrococcales</taxon>
        <taxon>Microbacteriaceae</taxon>
        <taxon>Lacisediminihabitans</taxon>
    </lineage>
</organism>